<keyword evidence="4 6" id="KW-1133">Transmembrane helix</keyword>
<dbReference type="PANTHER" id="PTHR38459:SF1">
    <property type="entry name" value="PROPHAGE BACTOPRENOL-LINKED GLUCOSE TRANSLOCASE HOMOLOG"/>
    <property type="match status" value="1"/>
</dbReference>
<comment type="subcellular location">
    <subcellularLocation>
        <location evidence="1">Membrane</location>
        <topology evidence="1">Multi-pass membrane protein</topology>
    </subcellularLocation>
</comment>
<proteinExistence type="inferred from homology"/>
<dbReference type="RefSeq" id="WP_194865358.1">
    <property type="nucleotide sequence ID" value="NZ_ARXX01000034.1"/>
</dbReference>
<name>A0ABS0ASN2_9GAMM</name>
<keyword evidence="5 6" id="KW-0472">Membrane</keyword>
<evidence type="ECO:0000259" key="7">
    <source>
        <dbReference type="Pfam" id="PF04138"/>
    </source>
</evidence>
<dbReference type="EMBL" id="ARXX01000034">
    <property type="protein sequence ID" value="MBF5057015.1"/>
    <property type="molecule type" value="Genomic_DNA"/>
</dbReference>
<organism evidence="8 9">
    <name type="scientific">Alloalcanivorax profundimaris</name>
    <dbReference type="NCBI Taxonomy" id="2735259"/>
    <lineage>
        <taxon>Bacteria</taxon>
        <taxon>Pseudomonadati</taxon>
        <taxon>Pseudomonadota</taxon>
        <taxon>Gammaproteobacteria</taxon>
        <taxon>Oceanospirillales</taxon>
        <taxon>Alcanivoracaceae</taxon>
        <taxon>Alloalcanivorax</taxon>
    </lineage>
</organism>
<evidence type="ECO:0000256" key="5">
    <source>
        <dbReference type="ARBA" id="ARBA00023136"/>
    </source>
</evidence>
<feature type="transmembrane region" description="Helical" evidence="6">
    <location>
        <begin position="95"/>
        <end position="118"/>
    </location>
</feature>
<feature type="transmembrane region" description="Helical" evidence="6">
    <location>
        <begin position="67"/>
        <end position="89"/>
    </location>
</feature>
<evidence type="ECO:0000256" key="4">
    <source>
        <dbReference type="ARBA" id="ARBA00022989"/>
    </source>
</evidence>
<evidence type="ECO:0000313" key="9">
    <source>
        <dbReference type="Proteomes" id="UP000662703"/>
    </source>
</evidence>
<evidence type="ECO:0000256" key="6">
    <source>
        <dbReference type="SAM" id="Phobius"/>
    </source>
</evidence>
<evidence type="ECO:0000256" key="3">
    <source>
        <dbReference type="ARBA" id="ARBA00022692"/>
    </source>
</evidence>
<keyword evidence="3 6" id="KW-0812">Transmembrane</keyword>
<protein>
    <submittedName>
        <fullName evidence="8">GtrA-like protein</fullName>
    </submittedName>
</protein>
<feature type="transmembrane region" description="Helical" evidence="6">
    <location>
        <begin position="38"/>
        <end position="55"/>
    </location>
</feature>
<keyword evidence="9" id="KW-1185">Reference proteome</keyword>
<comment type="similarity">
    <text evidence="2">Belongs to the GtrA family.</text>
</comment>
<evidence type="ECO:0000256" key="2">
    <source>
        <dbReference type="ARBA" id="ARBA00009399"/>
    </source>
</evidence>
<feature type="transmembrane region" description="Helical" evidence="6">
    <location>
        <begin position="12"/>
        <end position="32"/>
    </location>
</feature>
<evidence type="ECO:0000256" key="1">
    <source>
        <dbReference type="ARBA" id="ARBA00004141"/>
    </source>
</evidence>
<dbReference type="InterPro" id="IPR051401">
    <property type="entry name" value="GtrA_CellWall_Glycosyl"/>
</dbReference>
<reference evidence="8 9" key="1">
    <citation type="submission" date="2012-09" db="EMBL/GenBank/DDBJ databases">
        <title>Genome Sequence of alkane-degrading Bacterium Alcanivorax sp. 521-1.</title>
        <authorList>
            <person name="Lai Q."/>
            <person name="Shao Z."/>
        </authorList>
    </citation>
    <scope>NUCLEOTIDE SEQUENCE [LARGE SCALE GENOMIC DNA]</scope>
    <source>
        <strain evidence="8 9">521-1</strain>
    </source>
</reference>
<dbReference type="InterPro" id="IPR007267">
    <property type="entry name" value="GtrA_DPMS_TM"/>
</dbReference>
<gene>
    <name evidence="8" type="ORF">Y5W_02309</name>
</gene>
<dbReference type="Pfam" id="PF04138">
    <property type="entry name" value="GtrA_DPMS_TM"/>
    <property type="match status" value="1"/>
</dbReference>
<accession>A0ABS0ASN2</accession>
<dbReference type="PANTHER" id="PTHR38459">
    <property type="entry name" value="PROPHAGE BACTOPRENOL-LINKED GLUCOSE TRANSLOCASE HOMOLOG"/>
    <property type="match status" value="1"/>
</dbReference>
<dbReference type="Proteomes" id="UP000662703">
    <property type="component" value="Unassembled WGS sequence"/>
</dbReference>
<feature type="domain" description="GtrA/DPMS transmembrane" evidence="7">
    <location>
        <begin position="11"/>
        <end position="123"/>
    </location>
</feature>
<evidence type="ECO:0000313" key="8">
    <source>
        <dbReference type="EMBL" id="MBF5057015.1"/>
    </source>
</evidence>
<sequence>MDLARALRPLRFLLSGGAATLVHWSSMAGLMAAGLAPAAATAGGALAGAVANFPLQQTWTFGGRFRAGAVPGYAAACGFGWMMNGALFLLLHQTLALAVAPAQVLTTALVALSNYTLYKRWVFHDGSRSSG</sequence>
<comment type="caution">
    <text evidence="8">The sequence shown here is derived from an EMBL/GenBank/DDBJ whole genome shotgun (WGS) entry which is preliminary data.</text>
</comment>